<feature type="transmembrane region" description="Helical" evidence="7">
    <location>
        <begin position="68"/>
        <end position="94"/>
    </location>
</feature>
<evidence type="ECO:0000256" key="1">
    <source>
        <dbReference type="ARBA" id="ARBA00004651"/>
    </source>
</evidence>
<protein>
    <submittedName>
        <fullName evidence="8">Chromate transporter</fullName>
    </submittedName>
</protein>
<dbReference type="RefSeq" id="WP_073071943.1">
    <property type="nucleotide sequence ID" value="NZ_FQXN01000002.1"/>
</dbReference>
<evidence type="ECO:0000256" key="3">
    <source>
        <dbReference type="ARBA" id="ARBA00022475"/>
    </source>
</evidence>
<dbReference type="GO" id="GO:0005886">
    <property type="term" value="C:plasma membrane"/>
    <property type="evidence" value="ECO:0007669"/>
    <property type="project" value="UniProtKB-SubCell"/>
</dbReference>
<keyword evidence="9" id="KW-1185">Reference proteome</keyword>
<organism evidence="8 9">
    <name type="scientific">Thermosipho atlanticus DSM 15807</name>
    <dbReference type="NCBI Taxonomy" id="1123380"/>
    <lineage>
        <taxon>Bacteria</taxon>
        <taxon>Thermotogati</taxon>
        <taxon>Thermotogota</taxon>
        <taxon>Thermotogae</taxon>
        <taxon>Thermotogales</taxon>
        <taxon>Fervidobacteriaceae</taxon>
        <taxon>Thermosipho</taxon>
    </lineage>
</organism>
<dbReference type="PANTHER" id="PTHR43663">
    <property type="entry name" value="CHROMATE TRANSPORT PROTEIN-RELATED"/>
    <property type="match status" value="1"/>
</dbReference>
<dbReference type="Proteomes" id="UP000242592">
    <property type="component" value="Unassembled WGS sequence"/>
</dbReference>
<evidence type="ECO:0000256" key="2">
    <source>
        <dbReference type="ARBA" id="ARBA00005262"/>
    </source>
</evidence>
<accession>A0A1M5RRN4</accession>
<evidence type="ECO:0000313" key="8">
    <source>
        <dbReference type="EMBL" id="SHH28473.1"/>
    </source>
</evidence>
<comment type="subcellular location">
    <subcellularLocation>
        <location evidence="1">Cell membrane</location>
        <topology evidence="1">Multi-pass membrane protein</topology>
    </subcellularLocation>
</comment>
<evidence type="ECO:0000256" key="4">
    <source>
        <dbReference type="ARBA" id="ARBA00022692"/>
    </source>
</evidence>
<keyword evidence="3" id="KW-1003">Cell membrane</keyword>
<name>A0A1M5RRN4_9BACT</name>
<sequence length="166" mass="18918">MLDMFFLFVKIGFLAFGGGWSVIGIIHDTVVTKGWLTPDQFKEVISLAQMTPGPVMLNTATYIGLKLYGIWGAILNSFSILVAPIVFTSIFFYFREKISKNRKLIMSLRYGVTFLIFLTLQSLVFKIDNIYQVIIAIVAFFLFIKTKIHPLYVIFLAGVFGLIFHR</sequence>
<reference evidence="9" key="1">
    <citation type="submission" date="2016-11" db="EMBL/GenBank/DDBJ databases">
        <authorList>
            <person name="Varghese N."/>
            <person name="Submissions S."/>
        </authorList>
    </citation>
    <scope>NUCLEOTIDE SEQUENCE [LARGE SCALE GENOMIC DNA]</scope>
    <source>
        <strain evidence="9">DSM 15807</strain>
    </source>
</reference>
<proteinExistence type="inferred from homology"/>
<keyword evidence="6 7" id="KW-0472">Membrane</keyword>
<evidence type="ECO:0000313" key="9">
    <source>
        <dbReference type="Proteomes" id="UP000242592"/>
    </source>
</evidence>
<evidence type="ECO:0000256" key="6">
    <source>
        <dbReference type="ARBA" id="ARBA00023136"/>
    </source>
</evidence>
<dbReference type="PANTHER" id="PTHR43663:SF1">
    <property type="entry name" value="CHROMATE TRANSPORTER"/>
    <property type="match status" value="1"/>
</dbReference>
<feature type="transmembrane region" description="Helical" evidence="7">
    <location>
        <begin position="106"/>
        <end position="124"/>
    </location>
</feature>
<evidence type="ECO:0000256" key="5">
    <source>
        <dbReference type="ARBA" id="ARBA00022989"/>
    </source>
</evidence>
<dbReference type="InterPro" id="IPR052518">
    <property type="entry name" value="CHR_Transporter"/>
</dbReference>
<dbReference type="EMBL" id="FQXN01000002">
    <property type="protein sequence ID" value="SHH28473.1"/>
    <property type="molecule type" value="Genomic_DNA"/>
</dbReference>
<keyword evidence="5 7" id="KW-1133">Transmembrane helix</keyword>
<keyword evidence="4 7" id="KW-0812">Transmembrane</keyword>
<feature type="transmembrane region" description="Helical" evidence="7">
    <location>
        <begin position="130"/>
        <end position="163"/>
    </location>
</feature>
<comment type="similarity">
    <text evidence="2">Belongs to the chromate ion transporter (CHR) (TC 2.A.51) family.</text>
</comment>
<feature type="transmembrane region" description="Helical" evidence="7">
    <location>
        <begin position="7"/>
        <end position="26"/>
    </location>
</feature>
<dbReference type="AlphaFoldDB" id="A0A1M5RRN4"/>
<dbReference type="InterPro" id="IPR003370">
    <property type="entry name" value="Chromate_transpt"/>
</dbReference>
<dbReference type="GO" id="GO:0015109">
    <property type="term" value="F:chromate transmembrane transporter activity"/>
    <property type="evidence" value="ECO:0007669"/>
    <property type="project" value="InterPro"/>
</dbReference>
<dbReference type="Pfam" id="PF02417">
    <property type="entry name" value="Chromate_transp"/>
    <property type="match status" value="1"/>
</dbReference>
<dbReference type="OrthoDB" id="9788907at2"/>
<evidence type="ECO:0000256" key="7">
    <source>
        <dbReference type="SAM" id="Phobius"/>
    </source>
</evidence>
<gene>
    <name evidence="8" type="ORF">SAMN02745199_0557</name>
</gene>